<keyword evidence="11" id="KW-0720">Serine protease</keyword>
<dbReference type="Gene3D" id="2.40.10.10">
    <property type="entry name" value="Trypsin-like serine proteases"/>
    <property type="match status" value="2"/>
</dbReference>
<dbReference type="PROSITE" id="PS51868">
    <property type="entry name" value="PEPTIDASE_S39"/>
    <property type="match status" value="1"/>
</dbReference>
<evidence type="ECO:0000256" key="14">
    <source>
        <dbReference type="ARBA" id="ARBA00022989"/>
    </source>
</evidence>
<dbReference type="InterPro" id="IPR009003">
    <property type="entry name" value="Peptidase_S1_PA"/>
</dbReference>
<evidence type="ECO:0000256" key="4">
    <source>
        <dbReference type="ARBA" id="ARBA00022670"/>
    </source>
</evidence>
<dbReference type="EMBL" id="KC577469">
    <property type="protein sequence ID" value="AHB64342.1"/>
    <property type="molecule type" value="Genomic_RNA"/>
</dbReference>
<dbReference type="PROSITE" id="PS50507">
    <property type="entry name" value="RDRP_SSRNA_POS"/>
    <property type="match status" value="1"/>
</dbReference>
<dbReference type="Proteomes" id="UP000201781">
    <property type="component" value="Genome"/>
</dbReference>
<dbReference type="InterPro" id="IPR043504">
    <property type="entry name" value="Peptidase_S1_PA_chymotrypsin"/>
</dbReference>
<evidence type="ECO:0000256" key="7">
    <source>
        <dbReference type="ARBA" id="ARBA00022695"/>
    </source>
</evidence>
<keyword evidence="10" id="KW-0378">Hydrolase</keyword>
<evidence type="ECO:0000256" key="3">
    <source>
        <dbReference type="ARBA" id="ARBA00022520"/>
    </source>
</evidence>
<evidence type="ECO:0000256" key="18">
    <source>
        <dbReference type="SAM" id="MobiDB-lite"/>
    </source>
</evidence>
<keyword evidence="4" id="KW-0645">Protease</keyword>
<keyword evidence="15" id="KW-0472">Membrane</keyword>
<dbReference type="GO" id="GO:0003723">
    <property type="term" value="F:RNA binding"/>
    <property type="evidence" value="ECO:0007669"/>
    <property type="project" value="InterPro"/>
</dbReference>
<sequence>MKWLEIILTLISLGGFLWITETTSEPGSNRVLGMRSVVLGYLMLLVWKGLSAWLDSRRVRVESEPQAASESWLEIQGQPQFSPEKGVYADVLVDGRTHHVVIQPNFWPYLPTVKQEREEASVYASPMSSIKPGEEPGSLVCIQDQAGHVVGMGARVHCGSDSLLLTSFHVVQNGKLNDLYLAKYSVASKEGLRVSIDREWNVEYVSPTKDADIIAIRVPASVWSRLGVKAAKVGAVKGRLPVVAYGAETTQKVFSSTGFAYAKEDSKKFAGCHSCSTKRGWSGTPLYYKDLVVGVHRRWEVIGEENSFTTLSPFHEQNESSEYEGDAWREVEGEEMEARDDVDDIHVYGRGRYKISGAEYAWESADDALALNKRLRESGTSWADMVEAEEDMWDQRLETIQSLNLPGGGERVLAAVLDMSGIKYGEPRFLRTDGMPLIEIGRSSVKFRETGRSPISKLCEDARAVFPSLAGFDWPERGSQAEKGSLLYQAGRFRPVPPPSNLKRASSELIKDYPRIRQRFCLQGSSWDPAEIKGKIQEVALSKSLNRDASPGVPLSLIGSTNGVVLDRSMSLVVEAVYARLEALSRADPGSDPTPVSLIEMGLCDPVRLFVKQEPHPSRKIREGRFRLISSVSLIDQLVERMLFGYQNRLEISRWKSCPSKPGMGLSQAHQAEAVWEYAAYRATKSPAAEADISGFDWSVQHWELMEDCEMRIKLGDFGPLAAKAARNRFTCLANSVFQLSDGTLIAQGLPGLMKSGSYCTSSSNSRIRCLMAKLIGSEWCMAMGDDSVEGFVPDAQEKYRTLGHECKEYLPCETTLSGELKKFNFCSHELSRDKCFLTTWEKTLFRYLNSKDPQFRELEAELEGSPQWPRIHRFLRGVGLAPHKRNDQEADKSPEEGYQDLQPNTKREADHGVWDSFGEPCVSSRYGRGSHLL</sequence>
<evidence type="ECO:0000256" key="17">
    <source>
        <dbReference type="ARBA" id="ARBA00048744"/>
    </source>
</evidence>
<comment type="function">
    <text evidence="16">Covalently attached to the 5' extremity of the genomic and subgenomic RNAs. It may serve as a primer for the replicase.</text>
</comment>
<reference evidence="21 22" key="1">
    <citation type="journal article" date="2015" name="Arch. Virol.">
        <title>Rottboellia yellow mottle virus is a distinct species within the genus Sobemovirus.</title>
        <authorList>
            <person name="Somera M."/>
            <person name="Truve E."/>
        </authorList>
    </citation>
    <scope>NUCLEOTIDE SEQUENCE [LARGE SCALE GENOMIC DNA]</scope>
</reference>
<dbReference type="InterPro" id="IPR000382">
    <property type="entry name" value="Peptidase_S39B_luteovirus"/>
</dbReference>
<keyword evidence="9" id="KW-0688">Ribosomal frameshifting</keyword>
<dbReference type="GO" id="GO:0033644">
    <property type="term" value="C:host cell membrane"/>
    <property type="evidence" value="ECO:0007669"/>
    <property type="project" value="UniProtKB-SubCell"/>
</dbReference>
<dbReference type="RefSeq" id="YP_009142784.1">
    <property type="nucleotide sequence ID" value="NC_027198.1"/>
</dbReference>
<dbReference type="Pfam" id="PF02123">
    <property type="entry name" value="RdRP_4"/>
    <property type="match status" value="1"/>
</dbReference>
<dbReference type="GO" id="GO:0039694">
    <property type="term" value="P:viral RNA genome replication"/>
    <property type="evidence" value="ECO:0007669"/>
    <property type="project" value="InterPro"/>
</dbReference>
<dbReference type="GO" id="GO:0003968">
    <property type="term" value="F:RNA-directed RNA polymerase activity"/>
    <property type="evidence" value="ECO:0007669"/>
    <property type="project" value="UniProtKB-KW"/>
</dbReference>
<dbReference type="InterPro" id="IPR043502">
    <property type="entry name" value="DNA/RNA_pol_sf"/>
</dbReference>
<dbReference type="GO" id="GO:0000166">
    <property type="term" value="F:nucleotide binding"/>
    <property type="evidence" value="ECO:0007669"/>
    <property type="project" value="UniProtKB-KW"/>
</dbReference>
<dbReference type="GeneID" id="24420525"/>
<evidence type="ECO:0000256" key="9">
    <source>
        <dbReference type="ARBA" id="ARBA00022758"/>
    </source>
</evidence>
<keyword evidence="6" id="KW-0812">Transmembrane</keyword>
<organism evidence="21 22">
    <name type="scientific">Rottboellia yellow mottle virus</name>
    <dbReference type="NCBI Taxonomy" id="1432563"/>
    <lineage>
        <taxon>Viruses</taxon>
        <taxon>Riboviria</taxon>
        <taxon>Orthornavirae</taxon>
        <taxon>Pisuviricota</taxon>
        <taxon>Pisoniviricetes</taxon>
        <taxon>Sobelivirales</taxon>
        <taxon>Solemoviridae</taxon>
        <taxon>Sobemovirus</taxon>
        <taxon>Sobemovirus ROMOV</taxon>
    </lineage>
</organism>
<evidence type="ECO:0000313" key="21">
    <source>
        <dbReference type="EMBL" id="AHB64342.1"/>
    </source>
</evidence>
<dbReference type="GO" id="GO:0016020">
    <property type="term" value="C:membrane"/>
    <property type="evidence" value="ECO:0007669"/>
    <property type="project" value="InterPro"/>
</dbReference>
<keyword evidence="2" id="KW-0696">RNA-directed RNA polymerase</keyword>
<evidence type="ECO:0000256" key="10">
    <source>
        <dbReference type="ARBA" id="ARBA00022801"/>
    </source>
</evidence>
<dbReference type="SUPFAM" id="SSF50494">
    <property type="entry name" value="Trypsin-like serine proteases"/>
    <property type="match status" value="1"/>
</dbReference>
<evidence type="ECO:0000256" key="12">
    <source>
        <dbReference type="ARBA" id="ARBA00022870"/>
    </source>
</evidence>
<dbReference type="CDD" id="cd23180">
    <property type="entry name" value="ps-ssRNAv_Solemoviridae_RdRp"/>
    <property type="match status" value="1"/>
</dbReference>
<comment type="subcellular location">
    <subcellularLocation>
        <location evidence="1">Host membrane</location>
        <topology evidence="1">Multi-pass membrane protein</topology>
    </subcellularLocation>
</comment>
<dbReference type="PRINTS" id="PR00914">
    <property type="entry name" value="LVIRUSRNAPOL"/>
</dbReference>
<feature type="compositionally biased region" description="Basic and acidic residues" evidence="18">
    <location>
        <begin position="885"/>
        <end position="896"/>
    </location>
</feature>
<evidence type="ECO:0000256" key="16">
    <source>
        <dbReference type="ARBA" id="ARBA00029410"/>
    </source>
</evidence>
<dbReference type="GO" id="GO:0004252">
    <property type="term" value="F:serine-type endopeptidase activity"/>
    <property type="evidence" value="ECO:0007669"/>
    <property type="project" value="InterPro"/>
</dbReference>
<dbReference type="GO" id="GO:0075523">
    <property type="term" value="P:viral translational frameshifting"/>
    <property type="evidence" value="ECO:0007669"/>
    <property type="project" value="UniProtKB-KW"/>
</dbReference>
<evidence type="ECO:0000259" key="19">
    <source>
        <dbReference type="PROSITE" id="PS50507"/>
    </source>
</evidence>
<accession>A0A0E3D8P6</accession>
<evidence type="ECO:0000256" key="15">
    <source>
        <dbReference type="ARBA" id="ARBA00023136"/>
    </source>
</evidence>
<keyword evidence="12" id="KW-1043">Host membrane</keyword>
<keyword evidence="5" id="KW-0808">Transferase</keyword>
<evidence type="ECO:0000256" key="1">
    <source>
        <dbReference type="ARBA" id="ARBA00004301"/>
    </source>
</evidence>
<feature type="region of interest" description="Disordered" evidence="18">
    <location>
        <begin position="883"/>
        <end position="913"/>
    </location>
</feature>
<protein>
    <submittedName>
        <fullName evidence="21">Polyprotein P2a2b</fullName>
    </submittedName>
</protein>
<keyword evidence="3" id="KW-0191">Covalent protein-RNA linkage</keyword>
<evidence type="ECO:0000259" key="20">
    <source>
        <dbReference type="PROSITE" id="PS51868"/>
    </source>
</evidence>
<evidence type="ECO:0000313" key="22">
    <source>
        <dbReference type="Proteomes" id="UP000201781"/>
    </source>
</evidence>
<keyword evidence="13" id="KW-0693">Viral RNA replication</keyword>
<keyword evidence="14" id="KW-1133">Transmembrane helix</keyword>
<evidence type="ECO:0000256" key="6">
    <source>
        <dbReference type="ARBA" id="ARBA00022692"/>
    </source>
</evidence>
<proteinExistence type="predicted"/>
<evidence type="ECO:0000256" key="2">
    <source>
        <dbReference type="ARBA" id="ARBA00022484"/>
    </source>
</evidence>
<dbReference type="InterPro" id="IPR007094">
    <property type="entry name" value="RNA-dir_pol_PSvirus"/>
</dbReference>
<keyword evidence="7" id="KW-0548">Nucleotidyltransferase</keyword>
<dbReference type="GO" id="GO:0006351">
    <property type="term" value="P:DNA-templated transcription"/>
    <property type="evidence" value="ECO:0007669"/>
    <property type="project" value="InterPro"/>
</dbReference>
<keyword evidence="22" id="KW-1185">Reference proteome</keyword>
<keyword evidence="8" id="KW-0547">Nucleotide-binding</keyword>
<dbReference type="KEGG" id="vg:24420525"/>
<evidence type="ECO:0000256" key="5">
    <source>
        <dbReference type="ARBA" id="ARBA00022679"/>
    </source>
</evidence>
<evidence type="ECO:0000256" key="11">
    <source>
        <dbReference type="ARBA" id="ARBA00022825"/>
    </source>
</evidence>
<feature type="domain" description="RdRp catalytic" evidence="19">
    <location>
        <begin position="686"/>
        <end position="800"/>
    </location>
</feature>
<comment type="catalytic activity">
    <reaction evidence="17">
        <text>RNA(n) + a ribonucleoside 5'-triphosphate = RNA(n+1) + diphosphate</text>
        <dbReference type="Rhea" id="RHEA:21248"/>
        <dbReference type="Rhea" id="RHEA-COMP:14527"/>
        <dbReference type="Rhea" id="RHEA-COMP:17342"/>
        <dbReference type="ChEBI" id="CHEBI:33019"/>
        <dbReference type="ChEBI" id="CHEBI:61557"/>
        <dbReference type="ChEBI" id="CHEBI:140395"/>
        <dbReference type="EC" id="2.7.7.48"/>
    </reaction>
</comment>
<dbReference type="InterPro" id="IPR001795">
    <property type="entry name" value="RNA-dir_pol_luteovirus"/>
</dbReference>
<feature type="domain" description="Peptidase S39" evidence="20">
    <location>
        <begin position="122"/>
        <end position="326"/>
    </location>
</feature>
<dbReference type="GO" id="GO:0006508">
    <property type="term" value="P:proteolysis"/>
    <property type="evidence" value="ECO:0007669"/>
    <property type="project" value="UniProtKB-KW"/>
</dbReference>
<name>A0A0E3D8P6_9VIRU</name>
<evidence type="ECO:0000256" key="8">
    <source>
        <dbReference type="ARBA" id="ARBA00022741"/>
    </source>
</evidence>
<evidence type="ECO:0000256" key="13">
    <source>
        <dbReference type="ARBA" id="ARBA00022953"/>
    </source>
</evidence>
<dbReference type="SUPFAM" id="SSF56672">
    <property type="entry name" value="DNA/RNA polymerases"/>
    <property type="match status" value="1"/>
</dbReference>